<dbReference type="InterPro" id="IPR036890">
    <property type="entry name" value="HATPase_C_sf"/>
</dbReference>
<dbReference type="InterPro" id="IPR005467">
    <property type="entry name" value="His_kinase_dom"/>
</dbReference>
<dbReference type="EMBL" id="CP017258">
    <property type="protein sequence ID" value="AQW87955.1"/>
    <property type="molecule type" value="Genomic_DNA"/>
</dbReference>
<comment type="subcellular location">
    <subcellularLocation>
        <location evidence="2">Membrane</location>
        <topology evidence="2">Multi-pass membrane protein</topology>
    </subcellularLocation>
</comment>
<evidence type="ECO:0000256" key="2">
    <source>
        <dbReference type="ARBA" id="ARBA00004141"/>
    </source>
</evidence>
<keyword evidence="6" id="KW-0812">Transmembrane</keyword>
<evidence type="ECO:0000313" key="10">
    <source>
        <dbReference type="EMBL" id="AQW87955.1"/>
    </source>
</evidence>
<protein>
    <recommendedName>
        <fullName evidence="3">histidine kinase</fullName>
        <ecNumber evidence="3">2.7.13.3</ecNumber>
    </recommendedName>
</protein>
<dbReference type="InterPro" id="IPR047994">
    <property type="entry name" value="ArsS-like"/>
</dbReference>
<dbReference type="Proteomes" id="UP000190868">
    <property type="component" value="Chromosome"/>
</dbReference>
<dbReference type="NCBIfam" id="NF038389">
    <property type="entry name" value="ArsS_fam_HK"/>
    <property type="match status" value="1"/>
</dbReference>
<dbReference type="InterPro" id="IPR003661">
    <property type="entry name" value="HisK_dim/P_dom"/>
</dbReference>
<dbReference type="SUPFAM" id="SSF55874">
    <property type="entry name" value="ATPase domain of HSP90 chaperone/DNA topoisomerase II/histidine kinase"/>
    <property type="match status" value="1"/>
</dbReference>
<proteinExistence type="predicted"/>
<keyword evidence="11" id="KW-1185">Reference proteome</keyword>
<evidence type="ECO:0000256" key="4">
    <source>
        <dbReference type="ARBA" id="ARBA00022553"/>
    </source>
</evidence>
<dbReference type="KEGG" id="cpin:CPIN18020_1108"/>
<dbReference type="GO" id="GO:0000155">
    <property type="term" value="F:phosphorelay sensor kinase activity"/>
    <property type="evidence" value="ECO:0007669"/>
    <property type="project" value="InterPro"/>
</dbReference>
<keyword evidence="9" id="KW-0472">Membrane</keyword>
<dbReference type="RefSeq" id="WP_078423517.1">
    <property type="nucleotide sequence ID" value="NZ_CP017018.1"/>
</dbReference>
<evidence type="ECO:0000256" key="6">
    <source>
        <dbReference type="ARBA" id="ARBA00022692"/>
    </source>
</evidence>
<dbReference type="CDD" id="cd00082">
    <property type="entry name" value="HisKA"/>
    <property type="match status" value="1"/>
</dbReference>
<evidence type="ECO:0000256" key="7">
    <source>
        <dbReference type="ARBA" id="ARBA00022777"/>
    </source>
</evidence>
<evidence type="ECO:0000256" key="9">
    <source>
        <dbReference type="ARBA" id="ARBA00023136"/>
    </source>
</evidence>
<dbReference type="GO" id="GO:0016020">
    <property type="term" value="C:membrane"/>
    <property type="evidence" value="ECO:0007669"/>
    <property type="project" value="UniProtKB-SubCell"/>
</dbReference>
<name>A0A1S6U8E6_9BACT</name>
<dbReference type="InterPro" id="IPR003660">
    <property type="entry name" value="HAMP_dom"/>
</dbReference>
<gene>
    <name evidence="10" type="primary">cprS</name>
    <name evidence="10" type="ORF">CPIN18021_1157</name>
</gene>
<dbReference type="Gene3D" id="3.30.565.10">
    <property type="entry name" value="Histidine kinase-like ATPase, C-terminal domain"/>
    <property type="match status" value="1"/>
</dbReference>
<evidence type="ECO:0000313" key="11">
    <source>
        <dbReference type="Proteomes" id="UP000190868"/>
    </source>
</evidence>
<organism evidence="10 11">
    <name type="scientific">Campylobacter pinnipediorum subsp. caledonicus</name>
    <dbReference type="NCBI Taxonomy" id="1874362"/>
    <lineage>
        <taxon>Bacteria</taxon>
        <taxon>Pseudomonadati</taxon>
        <taxon>Campylobacterota</taxon>
        <taxon>Epsilonproteobacteria</taxon>
        <taxon>Campylobacterales</taxon>
        <taxon>Campylobacteraceae</taxon>
        <taxon>Campylobacter</taxon>
    </lineage>
</organism>
<keyword evidence="7 10" id="KW-0418">Kinase</keyword>
<dbReference type="PANTHER" id="PTHR45528">
    <property type="entry name" value="SENSOR HISTIDINE KINASE CPXA"/>
    <property type="match status" value="1"/>
</dbReference>
<dbReference type="AlphaFoldDB" id="A0A1S6U8E6"/>
<dbReference type="PROSITE" id="PS50109">
    <property type="entry name" value="HIS_KIN"/>
    <property type="match status" value="1"/>
</dbReference>
<evidence type="ECO:0000256" key="1">
    <source>
        <dbReference type="ARBA" id="ARBA00000085"/>
    </source>
</evidence>
<sequence>MQRSSIFITITTIFLLAFGSILVAFLWLIDYDKQNYARELNNKYSNVAQTNIFYMSGIITEEKYKQSMQNVDMPEIEDEKTKDTILNKSTTIEEISDDLGTVAILLYQKNHYLKIVHLDEIKLLKDKEFQPYRYEVIKVIFWIISFILLLAYIFVIYKLKPLRKLKRQINKFAQNDLENIENVSSGNDEISDVAQAFYDAVLQIKTLNDSRHLFLRNIMHELKTPITKGRLVAEMMDHCKSKERFISIFDKLENLINELAAIEQTTSKIELENKTTCFVDDIIDEAIDIAMIEKDSVEIKENQNLKINVDFKLFSIAVKNMIDNGIKYSTDKKVQIIVNEENIKFISKGEKLKNDLNFFIQPFIKGNNSQKSFGLGLYIVNNILNSHKLNLNYEHKNGLNIFIFDNLKVIIRK</sequence>
<evidence type="ECO:0000256" key="3">
    <source>
        <dbReference type="ARBA" id="ARBA00012438"/>
    </source>
</evidence>
<dbReference type="Pfam" id="PF00672">
    <property type="entry name" value="HAMP"/>
    <property type="match status" value="1"/>
</dbReference>
<dbReference type="PANTHER" id="PTHR45528:SF12">
    <property type="entry name" value="SENSOR HISTIDINE KINASE ARSS"/>
    <property type="match status" value="1"/>
</dbReference>
<accession>A0A1S6U8E6</accession>
<dbReference type="SUPFAM" id="SSF47384">
    <property type="entry name" value="Homodimeric domain of signal transducing histidine kinase"/>
    <property type="match status" value="1"/>
</dbReference>
<keyword evidence="4" id="KW-0597">Phosphoprotein</keyword>
<evidence type="ECO:0000256" key="5">
    <source>
        <dbReference type="ARBA" id="ARBA00022679"/>
    </source>
</evidence>
<dbReference type="EC" id="2.7.13.3" evidence="3"/>
<dbReference type="InterPro" id="IPR036097">
    <property type="entry name" value="HisK_dim/P_sf"/>
</dbReference>
<dbReference type="GeneID" id="56566748"/>
<dbReference type="CDD" id="cd06225">
    <property type="entry name" value="HAMP"/>
    <property type="match status" value="1"/>
</dbReference>
<dbReference type="PROSITE" id="PS50885">
    <property type="entry name" value="HAMP"/>
    <property type="match status" value="1"/>
</dbReference>
<comment type="catalytic activity">
    <reaction evidence="1">
        <text>ATP + protein L-histidine = ADP + protein N-phospho-L-histidine.</text>
        <dbReference type="EC" id="2.7.13.3"/>
    </reaction>
</comment>
<keyword evidence="5" id="KW-0808">Transferase</keyword>
<dbReference type="Gene3D" id="1.10.287.130">
    <property type="match status" value="1"/>
</dbReference>
<evidence type="ECO:0000256" key="8">
    <source>
        <dbReference type="ARBA" id="ARBA00022989"/>
    </source>
</evidence>
<keyword evidence="8" id="KW-1133">Transmembrane helix</keyword>
<reference evidence="11" key="1">
    <citation type="submission" date="2016-09" db="EMBL/GenBank/DDBJ databases">
        <title>Comparative genomics of the Campylobacter concisus group.</title>
        <authorList>
            <person name="Miller W.G."/>
            <person name="Yee E."/>
            <person name="Chapman M.H."/>
            <person name="Huynh S."/>
            <person name="Bono J.L."/>
            <person name="On S.L.W."/>
            <person name="StLeger J."/>
            <person name="Foster G."/>
            <person name="Parker C.T."/>
        </authorList>
    </citation>
    <scope>NUCLEOTIDE SEQUENCE [LARGE SCALE GENOMIC DNA]</scope>
    <source>
        <strain evidence="11">RM18021</strain>
    </source>
</reference>
<dbReference type="InterPro" id="IPR050398">
    <property type="entry name" value="HssS/ArlS-like"/>
</dbReference>